<gene>
    <name evidence="5" type="ORF">HaLaN_11047</name>
</gene>
<name>A0A699YZB7_HAELA</name>
<keyword evidence="3" id="KW-0687">Ribonucleoprotein</keyword>
<feature type="domain" description="S1 motif" evidence="4">
    <location>
        <begin position="33"/>
        <end position="107"/>
    </location>
</feature>
<feature type="non-terminal residue" evidence="5">
    <location>
        <position position="1"/>
    </location>
</feature>
<dbReference type="SUPFAM" id="SSF50249">
    <property type="entry name" value="Nucleic acid-binding proteins"/>
    <property type="match status" value="2"/>
</dbReference>
<dbReference type="PANTHER" id="PTHR10724">
    <property type="entry name" value="30S RIBOSOMAL PROTEIN S1"/>
    <property type="match status" value="1"/>
</dbReference>
<dbReference type="GO" id="GO:0006412">
    <property type="term" value="P:translation"/>
    <property type="evidence" value="ECO:0007669"/>
    <property type="project" value="TreeGrafter"/>
</dbReference>
<evidence type="ECO:0000313" key="5">
    <source>
        <dbReference type="EMBL" id="GFH14910.1"/>
    </source>
</evidence>
<evidence type="ECO:0000259" key="4">
    <source>
        <dbReference type="PROSITE" id="PS50126"/>
    </source>
</evidence>
<evidence type="ECO:0000313" key="6">
    <source>
        <dbReference type="Proteomes" id="UP000485058"/>
    </source>
</evidence>
<dbReference type="GO" id="GO:0003729">
    <property type="term" value="F:mRNA binding"/>
    <property type="evidence" value="ECO:0007669"/>
    <property type="project" value="TreeGrafter"/>
</dbReference>
<dbReference type="Gene3D" id="2.40.50.140">
    <property type="entry name" value="Nucleic acid-binding proteins"/>
    <property type="match status" value="2"/>
</dbReference>
<dbReference type="Proteomes" id="UP000485058">
    <property type="component" value="Unassembled WGS sequence"/>
</dbReference>
<sequence>HTGEVLAQGLWDGGKVKRVPANWDGEGKPLKIGDVVEGIVKLIKPYGAFVDLGGFDGLLFLDQISKRPVKSVESILKKGDKLKVGDVVEGVIQSVEPHGAIVDLGGITGALHDRGKVKRKPAKWDGQTVPFEIGDVMVGEVHSVRPYGA</sequence>
<dbReference type="InterPro" id="IPR050437">
    <property type="entry name" value="Ribos_protein_bS1-like"/>
</dbReference>
<comment type="caution">
    <text evidence="5">The sequence shown here is derived from an EMBL/GenBank/DDBJ whole genome shotgun (WGS) entry which is preliminary data.</text>
</comment>
<keyword evidence="6" id="KW-1185">Reference proteome</keyword>
<proteinExistence type="inferred from homology"/>
<dbReference type="GO" id="GO:0003735">
    <property type="term" value="F:structural constituent of ribosome"/>
    <property type="evidence" value="ECO:0007669"/>
    <property type="project" value="TreeGrafter"/>
</dbReference>
<dbReference type="PANTHER" id="PTHR10724:SF7">
    <property type="entry name" value="SMALL RIBOSOMAL SUBUNIT PROTEIN BS1C"/>
    <property type="match status" value="1"/>
</dbReference>
<reference evidence="5 6" key="1">
    <citation type="submission" date="2020-02" db="EMBL/GenBank/DDBJ databases">
        <title>Draft genome sequence of Haematococcus lacustris strain NIES-144.</title>
        <authorList>
            <person name="Morimoto D."/>
            <person name="Nakagawa S."/>
            <person name="Yoshida T."/>
            <person name="Sawayama S."/>
        </authorList>
    </citation>
    <scope>NUCLEOTIDE SEQUENCE [LARGE SCALE GENOMIC DNA]</scope>
    <source>
        <strain evidence="5 6">NIES-144</strain>
    </source>
</reference>
<accession>A0A699YZB7</accession>
<dbReference type="Pfam" id="PF00575">
    <property type="entry name" value="S1"/>
    <property type="match status" value="1"/>
</dbReference>
<dbReference type="SMART" id="SM00316">
    <property type="entry name" value="S1"/>
    <property type="match status" value="1"/>
</dbReference>
<dbReference type="EMBL" id="BLLF01000781">
    <property type="protein sequence ID" value="GFH14910.1"/>
    <property type="molecule type" value="Genomic_DNA"/>
</dbReference>
<dbReference type="PROSITE" id="PS50126">
    <property type="entry name" value="S1"/>
    <property type="match status" value="1"/>
</dbReference>
<organism evidence="5 6">
    <name type="scientific">Haematococcus lacustris</name>
    <name type="common">Green alga</name>
    <name type="synonym">Haematococcus pluvialis</name>
    <dbReference type="NCBI Taxonomy" id="44745"/>
    <lineage>
        <taxon>Eukaryota</taxon>
        <taxon>Viridiplantae</taxon>
        <taxon>Chlorophyta</taxon>
        <taxon>core chlorophytes</taxon>
        <taxon>Chlorophyceae</taxon>
        <taxon>CS clade</taxon>
        <taxon>Chlamydomonadales</taxon>
        <taxon>Haematococcaceae</taxon>
        <taxon>Haematococcus</taxon>
    </lineage>
</organism>
<dbReference type="AlphaFoldDB" id="A0A699YZB7"/>
<feature type="non-terminal residue" evidence="5">
    <location>
        <position position="149"/>
    </location>
</feature>
<dbReference type="GO" id="GO:1990904">
    <property type="term" value="C:ribonucleoprotein complex"/>
    <property type="evidence" value="ECO:0007669"/>
    <property type="project" value="UniProtKB-KW"/>
</dbReference>
<keyword evidence="2" id="KW-0689">Ribosomal protein</keyword>
<dbReference type="GO" id="GO:0005840">
    <property type="term" value="C:ribosome"/>
    <property type="evidence" value="ECO:0007669"/>
    <property type="project" value="UniProtKB-KW"/>
</dbReference>
<evidence type="ECO:0000256" key="1">
    <source>
        <dbReference type="ARBA" id="ARBA00006767"/>
    </source>
</evidence>
<comment type="similarity">
    <text evidence="1">Belongs to the bacterial ribosomal protein bS1 family.</text>
</comment>
<dbReference type="InterPro" id="IPR003029">
    <property type="entry name" value="S1_domain"/>
</dbReference>
<dbReference type="InterPro" id="IPR012340">
    <property type="entry name" value="NA-bd_OB-fold"/>
</dbReference>
<evidence type="ECO:0000256" key="2">
    <source>
        <dbReference type="ARBA" id="ARBA00022980"/>
    </source>
</evidence>
<protein>
    <submittedName>
        <fullName evidence="5">4-hydroxy-3-methylbut-2-enyl diphosphate reductase</fullName>
    </submittedName>
</protein>
<evidence type="ECO:0000256" key="3">
    <source>
        <dbReference type="ARBA" id="ARBA00023274"/>
    </source>
</evidence>